<protein>
    <submittedName>
        <fullName evidence="1">Uncharacterized protein</fullName>
    </submittedName>
</protein>
<dbReference type="AlphaFoldDB" id="X1UQ19"/>
<reference evidence="1" key="1">
    <citation type="journal article" date="2014" name="Front. Microbiol.">
        <title>High frequency of phylogenetically diverse reductive dehalogenase-homologous genes in deep subseafloor sedimentary metagenomes.</title>
        <authorList>
            <person name="Kawai M."/>
            <person name="Futagami T."/>
            <person name="Toyoda A."/>
            <person name="Takaki Y."/>
            <person name="Nishi S."/>
            <person name="Hori S."/>
            <person name="Arai W."/>
            <person name="Tsubouchi T."/>
            <person name="Morono Y."/>
            <person name="Uchiyama I."/>
            <person name="Ito T."/>
            <person name="Fujiyama A."/>
            <person name="Inagaki F."/>
            <person name="Takami H."/>
        </authorList>
    </citation>
    <scope>NUCLEOTIDE SEQUENCE</scope>
    <source>
        <strain evidence="1">Expedition CK06-06</strain>
    </source>
</reference>
<dbReference type="EMBL" id="BARW01043381">
    <property type="protein sequence ID" value="GAJ19563.1"/>
    <property type="molecule type" value="Genomic_DNA"/>
</dbReference>
<proteinExistence type="predicted"/>
<organism evidence="1">
    <name type="scientific">marine sediment metagenome</name>
    <dbReference type="NCBI Taxonomy" id="412755"/>
    <lineage>
        <taxon>unclassified sequences</taxon>
        <taxon>metagenomes</taxon>
        <taxon>ecological metagenomes</taxon>
    </lineage>
</organism>
<gene>
    <name evidence="1" type="ORF">S12H4_63575</name>
</gene>
<comment type="caution">
    <text evidence="1">The sequence shown here is derived from an EMBL/GenBank/DDBJ whole genome shotgun (WGS) entry which is preliminary data.</text>
</comment>
<feature type="non-terminal residue" evidence="1">
    <location>
        <position position="1"/>
    </location>
</feature>
<accession>X1UQ19</accession>
<evidence type="ECO:0000313" key="1">
    <source>
        <dbReference type="EMBL" id="GAJ19563.1"/>
    </source>
</evidence>
<name>X1UQ19_9ZZZZ</name>
<feature type="non-terminal residue" evidence="1">
    <location>
        <position position="35"/>
    </location>
</feature>
<sequence>LWHALSPEEKAEWESAARPRHMTGYAWFLSQALRP</sequence>